<proteinExistence type="predicted"/>
<evidence type="ECO:0000313" key="1">
    <source>
        <dbReference type="EMBL" id="CAG9286044.1"/>
    </source>
</evidence>
<protein>
    <submittedName>
        <fullName evidence="1">Uncharacterized protein</fullName>
    </submittedName>
</protein>
<organism evidence="1">
    <name type="scientific">Phaeodactylum tricornutum</name>
    <name type="common">Diatom</name>
    <dbReference type="NCBI Taxonomy" id="2850"/>
    <lineage>
        <taxon>Eukaryota</taxon>
        <taxon>Sar</taxon>
        <taxon>Stramenopiles</taxon>
        <taxon>Ochrophyta</taxon>
        <taxon>Bacillariophyta</taxon>
        <taxon>Bacillariophyceae</taxon>
        <taxon>Bacillariophycidae</taxon>
        <taxon>Naviculales</taxon>
        <taxon>Phaeodactylaceae</taxon>
        <taxon>Phaeodactylum</taxon>
    </lineage>
</organism>
<accession>A0A8J9SZ98</accession>
<dbReference type="AlphaFoldDB" id="A0A8J9SZ98"/>
<reference evidence="1" key="1">
    <citation type="submission" date="2022-02" db="EMBL/GenBank/DDBJ databases">
        <authorList>
            <person name="Giguere J D."/>
        </authorList>
    </citation>
    <scope>NUCLEOTIDE SEQUENCE</scope>
    <source>
        <strain evidence="1">CCAP 1055/1</strain>
    </source>
</reference>
<gene>
    <name evidence="1" type="ORF">PTTT1_LOCUS31032</name>
</gene>
<dbReference type="Proteomes" id="UP000836788">
    <property type="component" value="Chromosome 21"/>
</dbReference>
<dbReference type="EMBL" id="OU594962">
    <property type="protein sequence ID" value="CAG9286044.1"/>
    <property type="molecule type" value="Genomic_DNA"/>
</dbReference>
<name>A0A8J9SZ98_PHATR</name>
<sequence length="177" mass="19239">MGSGRGGPRNERFPPFHSLVARCGNGKDSGLDLIERGAMGGAVPCRSHSVDSTANKRLPQIGCATYKGLQGKAAHVGTCVRSGAPHRHTWSGKKEAQVEKQSNPISKISPRVQSMTIPYPRDLVLTVMSEKQQEWRRPGQPVELRVTHASLLQVASLVAEQTFRFHAWPTQVPLVGG</sequence>